<evidence type="ECO:0000313" key="2">
    <source>
        <dbReference type="Proteomes" id="UP001062846"/>
    </source>
</evidence>
<proteinExistence type="predicted"/>
<protein>
    <submittedName>
        <fullName evidence="1">Uncharacterized protein</fullName>
    </submittedName>
</protein>
<sequence length="119" mass="13162">MVEPPEFRAEVCHVSISLILDIFAVYSDRLSCCVGDSRVCEGDDGGHPRPEPADKAIHYGPLSTGTNTQRGDREDIDLEDTSESSKPRVEHVPEVISSEAKEEVSKEDEVEDESEDDED</sequence>
<dbReference type="Proteomes" id="UP001062846">
    <property type="component" value="Chromosome 1"/>
</dbReference>
<gene>
    <name evidence="1" type="ORF">RHMOL_Rhmol01G0225700</name>
</gene>
<comment type="caution">
    <text evidence="1">The sequence shown here is derived from an EMBL/GenBank/DDBJ whole genome shotgun (WGS) entry which is preliminary data.</text>
</comment>
<reference evidence="1" key="1">
    <citation type="submission" date="2022-02" db="EMBL/GenBank/DDBJ databases">
        <title>Plant Genome Project.</title>
        <authorList>
            <person name="Zhang R.-G."/>
        </authorList>
    </citation>
    <scope>NUCLEOTIDE SEQUENCE</scope>
    <source>
        <strain evidence="1">AT1</strain>
    </source>
</reference>
<name>A0ACC0Q461_RHOML</name>
<dbReference type="EMBL" id="CM046388">
    <property type="protein sequence ID" value="KAI8572765.1"/>
    <property type="molecule type" value="Genomic_DNA"/>
</dbReference>
<organism evidence="1 2">
    <name type="scientific">Rhododendron molle</name>
    <name type="common">Chinese azalea</name>
    <name type="synonym">Azalea mollis</name>
    <dbReference type="NCBI Taxonomy" id="49168"/>
    <lineage>
        <taxon>Eukaryota</taxon>
        <taxon>Viridiplantae</taxon>
        <taxon>Streptophyta</taxon>
        <taxon>Embryophyta</taxon>
        <taxon>Tracheophyta</taxon>
        <taxon>Spermatophyta</taxon>
        <taxon>Magnoliopsida</taxon>
        <taxon>eudicotyledons</taxon>
        <taxon>Gunneridae</taxon>
        <taxon>Pentapetalae</taxon>
        <taxon>asterids</taxon>
        <taxon>Ericales</taxon>
        <taxon>Ericaceae</taxon>
        <taxon>Ericoideae</taxon>
        <taxon>Rhodoreae</taxon>
        <taxon>Rhododendron</taxon>
    </lineage>
</organism>
<keyword evidence="2" id="KW-1185">Reference proteome</keyword>
<accession>A0ACC0Q461</accession>
<evidence type="ECO:0000313" key="1">
    <source>
        <dbReference type="EMBL" id="KAI8572765.1"/>
    </source>
</evidence>